<proteinExistence type="predicted"/>
<dbReference type="AlphaFoldDB" id="A0A6N2CDU8"/>
<feature type="transmembrane region" description="Helical" evidence="1">
    <location>
        <begin position="141"/>
        <end position="161"/>
    </location>
</feature>
<feature type="transmembrane region" description="Helical" evidence="1">
    <location>
        <begin position="285"/>
        <end position="309"/>
    </location>
</feature>
<organism evidence="2">
    <name type="scientific">Solanum chilense</name>
    <name type="common">Tomato</name>
    <name type="synonym">Lycopersicon chilense</name>
    <dbReference type="NCBI Taxonomy" id="4083"/>
    <lineage>
        <taxon>Eukaryota</taxon>
        <taxon>Viridiplantae</taxon>
        <taxon>Streptophyta</taxon>
        <taxon>Embryophyta</taxon>
        <taxon>Tracheophyta</taxon>
        <taxon>Spermatophyta</taxon>
        <taxon>Magnoliopsida</taxon>
        <taxon>eudicotyledons</taxon>
        <taxon>Gunneridae</taxon>
        <taxon>Pentapetalae</taxon>
        <taxon>asterids</taxon>
        <taxon>lamiids</taxon>
        <taxon>Solanales</taxon>
        <taxon>Solanaceae</taxon>
        <taxon>Solanoideae</taxon>
        <taxon>Solaneae</taxon>
        <taxon>Solanum</taxon>
        <taxon>Solanum subgen. Lycopersicon</taxon>
    </lineage>
</organism>
<reference evidence="2" key="1">
    <citation type="submission" date="2019-05" db="EMBL/GenBank/DDBJ databases">
        <title>The de novo reference genome and transcriptome assemblies of the wild tomato species Solanum chilense.</title>
        <authorList>
            <person name="Stam R."/>
            <person name="Nosenko T."/>
            <person name="Hoerger A.C."/>
            <person name="Stephan W."/>
            <person name="Seidel M.A."/>
            <person name="Kuhn J.M.M."/>
            <person name="Haberer G."/>
            <person name="Tellier A."/>
        </authorList>
    </citation>
    <scope>NUCLEOTIDE SEQUENCE</scope>
    <source>
        <tissue evidence="2">Mature leaves</tissue>
    </source>
</reference>
<dbReference type="Pfam" id="PF05684">
    <property type="entry name" value="DUF819"/>
    <property type="match status" value="1"/>
</dbReference>
<sequence length="458" mass="48401">MEYIINKQLVGESQLKMAFALAQLQPAPLPSLLNLRKRTFSNLCLQPLCTWSAAPKLLNAQFFTRKGNNNCSMIVKSSVDFSPIVSPGDEWGIWMSLFATGAFGLWSEKTKIGSMVSAALVSTLVGLTASNMGIIPYEAPAYSVVLKYLLPLTIPLLLFRANMQDVIRSTGPLLLAFLLGSAGTIIGTVVAYMLVPMRSLGQDSWKIAAALMGSYIGGTINYVAICEALGVSPSVMAAGVAADNVICAIYFIALFSFASKIPPEASASSDDATEVVNLDPSKKPVLQIATSVAISFAICKFGTWVCRFFGTQGCDLPAITAIVVVLATLFPAYFRNLANAGDAVAIVLMQIFFAVVGASGSIWNVMNTTPSIFVFGLVQVSVHVIVTVGLGKLFGLDVKMLVLASNANVGGPTTACGMANAKGWSSLVVRAILAGIFGISIATFLGIACGIFLLKHMY</sequence>
<evidence type="ECO:0000256" key="1">
    <source>
        <dbReference type="SAM" id="Phobius"/>
    </source>
</evidence>
<feature type="transmembrane region" description="Helical" evidence="1">
    <location>
        <begin position="372"/>
        <end position="394"/>
    </location>
</feature>
<dbReference type="EMBL" id="RXGB01000370">
    <property type="protein sequence ID" value="TMX03761.1"/>
    <property type="molecule type" value="Genomic_DNA"/>
</dbReference>
<feature type="transmembrane region" description="Helical" evidence="1">
    <location>
        <begin position="207"/>
        <end position="225"/>
    </location>
</feature>
<feature type="transmembrane region" description="Helical" evidence="1">
    <location>
        <begin position="114"/>
        <end position="135"/>
    </location>
</feature>
<gene>
    <name evidence="2" type="ORF">EJD97_014310</name>
</gene>
<keyword evidence="1" id="KW-1133">Transmembrane helix</keyword>
<keyword evidence="1" id="KW-0472">Membrane</keyword>
<feature type="transmembrane region" description="Helical" evidence="1">
    <location>
        <begin position="173"/>
        <end position="195"/>
    </location>
</feature>
<feature type="transmembrane region" description="Helical" evidence="1">
    <location>
        <begin position="316"/>
        <end position="334"/>
    </location>
</feature>
<dbReference type="PANTHER" id="PTHR34289:SF5">
    <property type="entry name" value="KERATIN-ASSOCIATED PROTEIN (DUF819)"/>
    <property type="match status" value="1"/>
</dbReference>
<evidence type="ECO:0000313" key="2">
    <source>
        <dbReference type="EMBL" id="TMX03761.1"/>
    </source>
</evidence>
<name>A0A6N2CDU8_SOLCI</name>
<keyword evidence="1" id="KW-0812">Transmembrane</keyword>
<comment type="caution">
    <text evidence="2">The sequence shown here is derived from an EMBL/GenBank/DDBJ whole genome shotgun (WGS) entry which is preliminary data.</text>
</comment>
<dbReference type="PANTHER" id="PTHR34289">
    <property type="entry name" value="PROTEIN, PUTATIVE (DUF819)-RELATED"/>
    <property type="match status" value="1"/>
</dbReference>
<feature type="transmembrane region" description="Helical" evidence="1">
    <location>
        <begin position="427"/>
        <end position="454"/>
    </location>
</feature>
<feature type="transmembrane region" description="Helical" evidence="1">
    <location>
        <begin position="346"/>
        <end position="365"/>
    </location>
</feature>
<dbReference type="InterPro" id="IPR008537">
    <property type="entry name" value="DUF819"/>
</dbReference>
<feature type="transmembrane region" description="Helical" evidence="1">
    <location>
        <begin position="237"/>
        <end position="258"/>
    </location>
</feature>
<accession>A0A6N2CDU8</accession>
<protein>
    <submittedName>
        <fullName evidence="2">Uncharacterized protein</fullName>
    </submittedName>
</protein>